<dbReference type="GeneID" id="114866567"/>
<dbReference type="RefSeq" id="XP_029024287.1">
    <property type="nucleotide sequence ID" value="XM_029168454.3"/>
</dbReference>
<dbReference type="AlphaFoldDB" id="A0A6P7NWI8"/>
<dbReference type="OrthoDB" id="8963759at2759"/>
<evidence type="ECO:0000256" key="1">
    <source>
        <dbReference type="SAM" id="MobiDB-lite"/>
    </source>
</evidence>
<dbReference type="Proteomes" id="UP000515150">
    <property type="component" value="Chromosome 12"/>
</dbReference>
<sequence>MQVGHEVTSNGLFQTHSQQRRPIPLDTIQPIYVRAIINPKRGMEEALQPQAPQQPNTCGSSGAEKSCLDIRVAVFLVTLAGAVILLLLYKLLQARHRLSVARAMHAVEYYSFYHTATYTLKHPGPCQDPPPKNGTVGDAPPVLAVATVKPVDITPLPLAPTPSPAAPALPPPPPPPVRAPSSCPPAPPVLAVPLPVVYTTPPSPHPSLGACSDTDVYSRIGAFRPSRLSSLSTHSTVILFEHSSL</sequence>
<evidence type="ECO:0000256" key="2">
    <source>
        <dbReference type="SAM" id="Phobius"/>
    </source>
</evidence>
<gene>
    <name evidence="4 5" type="primary">LOC114866567</name>
</gene>
<dbReference type="RefSeq" id="XP_029024286.1">
    <property type="nucleotide sequence ID" value="XM_029168453.3"/>
</dbReference>
<protein>
    <submittedName>
        <fullName evidence="4 5">Uncharacterized protein LOC114866567</fullName>
    </submittedName>
</protein>
<proteinExistence type="predicted"/>
<evidence type="ECO:0000313" key="5">
    <source>
        <dbReference type="RefSeq" id="XP_029024287.1"/>
    </source>
</evidence>
<evidence type="ECO:0000313" key="3">
    <source>
        <dbReference type="Proteomes" id="UP000515150"/>
    </source>
</evidence>
<keyword evidence="2" id="KW-0472">Membrane</keyword>
<accession>A0A6P7NWI8</accession>
<name>A0A6P7NWI8_BETSP</name>
<keyword evidence="3" id="KW-1185">Reference proteome</keyword>
<organism evidence="3 4">
    <name type="scientific">Betta splendens</name>
    <name type="common">Siamese fighting fish</name>
    <dbReference type="NCBI Taxonomy" id="158456"/>
    <lineage>
        <taxon>Eukaryota</taxon>
        <taxon>Metazoa</taxon>
        <taxon>Chordata</taxon>
        <taxon>Craniata</taxon>
        <taxon>Vertebrata</taxon>
        <taxon>Euteleostomi</taxon>
        <taxon>Actinopterygii</taxon>
        <taxon>Neopterygii</taxon>
        <taxon>Teleostei</taxon>
        <taxon>Neoteleostei</taxon>
        <taxon>Acanthomorphata</taxon>
        <taxon>Anabantaria</taxon>
        <taxon>Anabantiformes</taxon>
        <taxon>Anabantoidei</taxon>
        <taxon>Osphronemidae</taxon>
        <taxon>Betta</taxon>
    </lineage>
</organism>
<feature type="transmembrane region" description="Helical" evidence="2">
    <location>
        <begin position="70"/>
        <end position="92"/>
    </location>
</feature>
<dbReference type="KEGG" id="bspl:114866567"/>
<keyword evidence="2" id="KW-1133">Transmembrane helix</keyword>
<feature type="region of interest" description="Disordered" evidence="1">
    <location>
        <begin position="162"/>
        <end position="183"/>
    </location>
</feature>
<keyword evidence="2" id="KW-0812">Transmembrane</keyword>
<evidence type="ECO:0000313" key="4">
    <source>
        <dbReference type="RefSeq" id="XP_029024286.1"/>
    </source>
</evidence>
<reference evidence="4 5" key="1">
    <citation type="submission" date="2025-04" db="UniProtKB">
        <authorList>
            <consortium name="RefSeq"/>
        </authorList>
    </citation>
    <scope>IDENTIFICATION</scope>
</reference>